<accession>A0ABP6RJK9</accession>
<comment type="caution">
    <text evidence="3">The sequence shown here is derived from an EMBL/GenBank/DDBJ whole genome shotgun (WGS) entry which is preliminary data.</text>
</comment>
<keyword evidence="2" id="KW-0812">Transmembrane</keyword>
<organism evidence="3 4">
    <name type="scientific">Nesterenkonia halobia</name>
    <dbReference type="NCBI Taxonomy" id="37922"/>
    <lineage>
        <taxon>Bacteria</taxon>
        <taxon>Bacillati</taxon>
        <taxon>Actinomycetota</taxon>
        <taxon>Actinomycetes</taxon>
        <taxon>Micrococcales</taxon>
        <taxon>Micrococcaceae</taxon>
        <taxon>Nesterenkonia</taxon>
    </lineage>
</organism>
<evidence type="ECO:0000256" key="2">
    <source>
        <dbReference type="SAM" id="Phobius"/>
    </source>
</evidence>
<evidence type="ECO:0000313" key="4">
    <source>
        <dbReference type="Proteomes" id="UP001501736"/>
    </source>
</evidence>
<name>A0ABP6RJK9_9MICC</name>
<evidence type="ECO:0008006" key="5">
    <source>
        <dbReference type="Google" id="ProtNLM"/>
    </source>
</evidence>
<dbReference type="EMBL" id="BAAAYG010000012">
    <property type="protein sequence ID" value="GAA3287566.1"/>
    <property type="molecule type" value="Genomic_DNA"/>
</dbReference>
<dbReference type="Proteomes" id="UP001501736">
    <property type="component" value="Unassembled WGS sequence"/>
</dbReference>
<feature type="region of interest" description="Disordered" evidence="1">
    <location>
        <begin position="69"/>
        <end position="92"/>
    </location>
</feature>
<gene>
    <name evidence="3" type="ORF">GCM10020260_24330</name>
</gene>
<keyword evidence="2" id="KW-1133">Transmembrane helix</keyword>
<feature type="transmembrane region" description="Helical" evidence="2">
    <location>
        <begin position="45"/>
        <end position="64"/>
    </location>
</feature>
<sequence>MTGRRPTRTAVTLWTCIVAGFALMEFPGVLFFHDMAEPRILGLPFIYGFTVVIWFLMCVVLYVGHRTRWGRRGPDEVDDVGPDATTNGRGRS</sequence>
<evidence type="ECO:0000256" key="1">
    <source>
        <dbReference type="SAM" id="MobiDB-lite"/>
    </source>
</evidence>
<proteinExistence type="predicted"/>
<protein>
    <recommendedName>
        <fullName evidence="5">DUF3311 domain-containing protein</fullName>
    </recommendedName>
</protein>
<evidence type="ECO:0000313" key="3">
    <source>
        <dbReference type="EMBL" id="GAA3287566.1"/>
    </source>
</evidence>
<keyword evidence="2" id="KW-0472">Membrane</keyword>
<reference evidence="4" key="1">
    <citation type="journal article" date="2019" name="Int. J. Syst. Evol. Microbiol.">
        <title>The Global Catalogue of Microorganisms (GCM) 10K type strain sequencing project: providing services to taxonomists for standard genome sequencing and annotation.</title>
        <authorList>
            <consortium name="The Broad Institute Genomics Platform"/>
            <consortium name="The Broad Institute Genome Sequencing Center for Infectious Disease"/>
            <person name="Wu L."/>
            <person name="Ma J."/>
        </authorList>
    </citation>
    <scope>NUCLEOTIDE SEQUENCE [LARGE SCALE GENOMIC DNA]</scope>
    <source>
        <strain evidence="4">JCM 11483</strain>
    </source>
</reference>
<feature type="transmembrane region" description="Helical" evidence="2">
    <location>
        <begin position="12"/>
        <end position="33"/>
    </location>
</feature>
<keyword evidence="4" id="KW-1185">Reference proteome</keyword>